<dbReference type="InterPro" id="IPR016135">
    <property type="entry name" value="UBQ-conjugating_enzyme/RWD"/>
</dbReference>
<accession>A0A074ZIA5</accession>
<dbReference type="OrthoDB" id="9978460at2759"/>
<keyword evidence="4" id="KW-1185">Reference proteome</keyword>
<sequence>MNSCVPYEDESPSECISQALAGGYVHGVYYSSNKAWCTWRNLNKDINEFPDDSMRKDPRCAPEASKQLVTPPEGAEVSIENTSQYPEVPPDIRCMTPVFHPNIMLPTDSGRTCINLWKNWNRSFTLVDLANALLYLFYQPNFEDPMNSCVPYEDESPSECISQALAGGYVHGVYYSSNKAWCTWRNLNKDINEFPDDSMRKDPRCAPEASKQLVTPPEGAEVSASETIPPASATELECQNNEGDSSTVDERDVICTVRPRYSNDSSISQYSWQFSEVSSGGELYFDAFWMEVHDVQWLTEFPDEDPVVRRYYFVESHKSAERFAFACGPHEDPRPVVREGGLLFTLQQGRSRHWNATVTNFVPVSVPCGQDADVHWQEFESQLTFKLRPLHWLLQQTRWPNYALPGYFITPCLTDADSVTSWPRASAKRLFADLKNRMKGFSNFEPLHLITIDPLTLSIFAPICNRMINARPRTEPGERSRFLLSIEWLSLWDCIFPPVPNAPTRIYRFFGMSIVLSTAFLSNWLGWLSRMELQHFSFGFTRPGCTAFSPVRRVTDAFALSSIYPLSLGCGQLPAFDAWPCVLLWQTSRLLAGGLGRLFGLITHKFYDQSTSNPYANSQRCGMCPTRVFFAFSDVDEI</sequence>
<protein>
    <recommendedName>
        <fullName evidence="2">UBC core domain-containing protein</fullName>
    </recommendedName>
</protein>
<dbReference type="RefSeq" id="XP_009170734.1">
    <property type="nucleotide sequence ID" value="XM_009172470.1"/>
</dbReference>
<dbReference type="CTD" id="20321225"/>
<evidence type="ECO:0000313" key="4">
    <source>
        <dbReference type="Proteomes" id="UP000054324"/>
    </source>
</evidence>
<evidence type="ECO:0000256" key="1">
    <source>
        <dbReference type="SAM" id="MobiDB-lite"/>
    </source>
</evidence>
<dbReference type="Proteomes" id="UP000054324">
    <property type="component" value="Unassembled WGS sequence"/>
</dbReference>
<dbReference type="InterPro" id="IPR000608">
    <property type="entry name" value="UBC"/>
</dbReference>
<organism evidence="3 4">
    <name type="scientific">Opisthorchis viverrini</name>
    <name type="common">Southeast Asian liver fluke</name>
    <dbReference type="NCBI Taxonomy" id="6198"/>
    <lineage>
        <taxon>Eukaryota</taxon>
        <taxon>Metazoa</taxon>
        <taxon>Spiralia</taxon>
        <taxon>Lophotrochozoa</taxon>
        <taxon>Platyhelminthes</taxon>
        <taxon>Trematoda</taxon>
        <taxon>Digenea</taxon>
        <taxon>Opisthorchiida</taxon>
        <taxon>Opisthorchiata</taxon>
        <taxon>Opisthorchiidae</taxon>
        <taxon>Opisthorchis</taxon>
    </lineage>
</organism>
<dbReference type="STRING" id="6198.A0A074ZIA5"/>
<feature type="region of interest" description="Disordered" evidence="1">
    <location>
        <begin position="198"/>
        <end position="247"/>
    </location>
</feature>
<dbReference type="AlphaFoldDB" id="A0A074ZIA5"/>
<dbReference type="KEGG" id="ovi:T265_07046"/>
<reference evidence="3 4" key="1">
    <citation type="submission" date="2013-11" db="EMBL/GenBank/DDBJ databases">
        <title>Opisthorchis viverrini - life in the bile duct.</title>
        <authorList>
            <person name="Young N.D."/>
            <person name="Nagarajan N."/>
            <person name="Lin S.J."/>
            <person name="Korhonen P.K."/>
            <person name="Jex A.R."/>
            <person name="Hall R.S."/>
            <person name="Safavi-Hemami H."/>
            <person name="Kaewkong W."/>
            <person name="Bertrand D."/>
            <person name="Gao S."/>
            <person name="Seet Q."/>
            <person name="Wongkham S."/>
            <person name="Teh B.T."/>
            <person name="Wongkham C."/>
            <person name="Intapan P.M."/>
            <person name="Maleewong W."/>
            <person name="Yang X."/>
            <person name="Hu M."/>
            <person name="Wang Z."/>
            <person name="Hofmann A."/>
            <person name="Sternberg P.W."/>
            <person name="Tan P."/>
            <person name="Wang J."/>
            <person name="Gasser R.B."/>
        </authorList>
    </citation>
    <scope>NUCLEOTIDE SEQUENCE [LARGE SCALE GENOMIC DNA]</scope>
</reference>
<feature type="domain" description="UBC core" evidence="2">
    <location>
        <begin position="77"/>
        <end position="149"/>
    </location>
</feature>
<gene>
    <name evidence="3" type="ORF">T265_07046</name>
</gene>
<dbReference type="GeneID" id="20321225"/>
<dbReference type="EMBL" id="KL596774">
    <property type="protein sequence ID" value="KER25532.1"/>
    <property type="molecule type" value="Genomic_DNA"/>
</dbReference>
<evidence type="ECO:0000259" key="2">
    <source>
        <dbReference type="Pfam" id="PF00179"/>
    </source>
</evidence>
<dbReference type="Gene3D" id="3.10.110.10">
    <property type="entry name" value="Ubiquitin Conjugating Enzyme"/>
    <property type="match status" value="1"/>
</dbReference>
<feature type="compositionally biased region" description="Polar residues" evidence="1">
    <location>
        <begin position="237"/>
        <end position="246"/>
    </location>
</feature>
<name>A0A074ZIA5_OPIVI</name>
<evidence type="ECO:0000313" key="3">
    <source>
        <dbReference type="EMBL" id="KER25532.1"/>
    </source>
</evidence>
<proteinExistence type="predicted"/>
<dbReference type="Pfam" id="PF00179">
    <property type="entry name" value="UQ_con"/>
    <property type="match status" value="1"/>
</dbReference>
<dbReference type="SUPFAM" id="SSF54495">
    <property type="entry name" value="UBC-like"/>
    <property type="match status" value="1"/>
</dbReference>